<feature type="transmembrane region" description="Helical" evidence="8">
    <location>
        <begin position="64"/>
        <end position="85"/>
    </location>
</feature>
<comment type="caution">
    <text evidence="10">The sequence shown here is derived from an EMBL/GenBank/DDBJ whole genome shotgun (WGS) entry which is preliminary data.</text>
</comment>
<comment type="subcellular location">
    <subcellularLocation>
        <location evidence="1">Cell membrane</location>
        <topology evidence="1">Multi-pass membrane protein</topology>
    </subcellularLocation>
</comment>
<dbReference type="EMBL" id="RDBE01000010">
    <property type="protein sequence ID" value="RLV48453.1"/>
    <property type="molecule type" value="Genomic_DNA"/>
</dbReference>
<dbReference type="InterPro" id="IPR050171">
    <property type="entry name" value="MFS_Transporters"/>
</dbReference>
<dbReference type="Gene3D" id="1.20.1250.20">
    <property type="entry name" value="MFS general substrate transporter like domains"/>
    <property type="match status" value="2"/>
</dbReference>
<feature type="compositionally biased region" description="Basic and acidic residues" evidence="7">
    <location>
        <begin position="536"/>
        <end position="554"/>
    </location>
</feature>
<evidence type="ECO:0000256" key="6">
    <source>
        <dbReference type="ARBA" id="ARBA00023136"/>
    </source>
</evidence>
<dbReference type="CDD" id="cd06174">
    <property type="entry name" value="MFS"/>
    <property type="match status" value="1"/>
</dbReference>
<keyword evidence="4 8" id="KW-0812">Transmembrane</keyword>
<dbReference type="OrthoDB" id="3761592at2"/>
<keyword evidence="5 8" id="KW-1133">Transmembrane helix</keyword>
<dbReference type="PROSITE" id="PS50850">
    <property type="entry name" value="MFS"/>
    <property type="match status" value="1"/>
</dbReference>
<feature type="transmembrane region" description="Helical" evidence="8">
    <location>
        <begin position="125"/>
        <end position="145"/>
    </location>
</feature>
<sequence>MATIVLYYQFYLAGAVAAGTDGKNGILVDYDMSFVYYVNIAVVGYLLGAAASFVTGVADRYGRVTIITVGLVVVALLCLIGIPLADSKIGFGIVFVLIGVVEGIILVATPALIRDFSPQLGRASAMGFWTLGPVLGSLVVSIQISSTSNTTPWHHQYIAAGVVGLIVAGLSAVFLRELSPALRDQVMVSERDRALVEARAQGIDVSESLRSPFRQMLKPDIVLSAFAISVFLIIYYVAVGFFPVYFQTVFGFSQSRANSLGNWIWAFNAGALLVIGYLSDRVRVRKPFMVVGALGAIVMTIVFLSRATHPTTSYGSFVVILVLLAMFLGLAYAPWMASFTETVEKRNPALTATGLAVWGLVIRLVIAVSVFIVPHVVTTVSTLVQEGPSAQALAVKYHDELATAAKLSPSTSAALAKDPTDQTAGIKAVSEVTGISVDDVTTVATLAATPGATPTAEQQQLLATDGPKIQAATSSLQALGEVPKSDLALLQRVQGAAEESPKQWQHYFWIAVGGEIVFIPLIFLLVGAWNPRTARRRQEEHEEMVSAELEKLRS</sequence>
<feature type="transmembrane region" description="Helical" evidence="8">
    <location>
        <begin position="288"/>
        <end position="308"/>
    </location>
</feature>
<gene>
    <name evidence="10" type="ORF">D9V37_19545</name>
</gene>
<evidence type="ECO:0000259" key="9">
    <source>
        <dbReference type="PROSITE" id="PS50850"/>
    </source>
</evidence>
<evidence type="ECO:0000256" key="2">
    <source>
        <dbReference type="ARBA" id="ARBA00022448"/>
    </source>
</evidence>
<reference evidence="10 11" key="1">
    <citation type="submission" date="2018-10" db="EMBL/GenBank/DDBJ databases">
        <title>Marmoricola sp. 4Q3S-7 whole genome shotgun sequence.</title>
        <authorList>
            <person name="Li F."/>
        </authorList>
    </citation>
    <scope>NUCLEOTIDE SEQUENCE [LARGE SCALE GENOMIC DNA]</scope>
    <source>
        <strain evidence="10 11">4Q3S-7</strain>
    </source>
</reference>
<dbReference type="InterPro" id="IPR011701">
    <property type="entry name" value="MFS"/>
</dbReference>
<dbReference type="SUPFAM" id="SSF103473">
    <property type="entry name" value="MFS general substrate transporter"/>
    <property type="match status" value="1"/>
</dbReference>
<name>A0A3L8P0X7_9ACTN</name>
<dbReference type="GO" id="GO:0005886">
    <property type="term" value="C:plasma membrane"/>
    <property type="evidence" value="ECO:0007669"/>
    <property type="project" value="UniProtKB-SubCell"/>
</dbReference>
<feature type="transmembrane region" description="Helical" evidence="8">
    <location>
        <begin position="349"/>
        <end position="373"/>
    </location>
</feature>
<feature type="transmembrane region" description="Helical" evidence="8">
    <location>
        <begin position="91"/>
        <end position="113"/>
    </location>
</feature>
<feature type="transmembrane region" description="Helical" evidence="8">
    <location>
        <begin position="507"/>
        <end position="529"/>
    </location>
</feature>
<feature type="transmembrane region" description="Helical" evidence="8">
    <location>
        <begin position="34"/>
        <end position="57"/>
    </location>
</feature>
<organism evidence="10 11">
    <name type="scientific">Nocardioides mangrovicus</name>
    <dbReference type="NCBI Taxonomy" id="2478913"/>
    <lineage>
        <taxon>Bacteria</taxon>
        <taxon>Bacillati</taxon>
        <taxon>Actinomycetota</taxon>
        <taxon>Actinomycetes</taxon>
        <taxon>Propionibacteriales</taxon>
        <taxon>Nocardioidaceae</taxon>
        <taxon>Nocardioides</taxon>
    </lineage>
</organism>
<evidence type="ECO:0000256" key="5">
    <source>
        <dbReference type="ARBA" id="ARBA00022989"/>
    </source>
</evidence>
<dbReference type="InterPro" id="IPR036259">
    <property type="entry name" value="MFS_trans_sf"/>
</dbReference>
<dbReference type="InterPro" id="IPR020846">
    <property type="entry name" value="MFS_dom"/>
</dbReference>
<dbReference type="PANTHER" id="PTHR23517">
    <property type="entry name" value="RESISTANCE PROTEIN MDTM, PUTATIVE-RELATED-RELATED"/>
    <property type="match status" value="1"/>
</dbReference>
<keyword evidence="11" id="KW-1185">Reference proteome</keyword>
<evidence type="ECO:0000256" key="3">
    <source>
        <dbReference type="ARBA" id="ARBA00022475"/>
    </source>
</evidence>
<feature type="transmembrane region" description="Helical" evidence="8">
    <location>
        <begin position="221"/>
        <end position="242"/>
    </location>
</feature>
<evidence type="ECO:0000256" key="8">
    <source>
        <dbReference type="SAM" id="Phobius"/>
    </source>
</evidence>
<evidence type="ECO:0000256" key="7">
    <source>
        <dbReference type="SAM" id="MobiDB-lite"/>
    </source>
</evidence>
<dbReference type="AlphaFoldDB" id="A0A3L8P0X7"/>
<dbReference type="Proteomes" id="UP000281708">
    <property type="component" value="Unassembled WGS sequence"/>
</dbReference>
<protein>
    <submittedName>
        <fullName evidence="10">MFS transporter</fullName>
    </submittedName>
</protein>
<feature type="domain" description="Major facilitator superfamily (MFS) profile" evidence="9">
    <location>
        <begin position="1"/>
        <end position="412"/>
    </location>
</feature>
<evidence type="ECO:0000256" key="1">
    <source>
        <dbReference type="ARBA" id="ARBA00004651"/>
    </source>
</evidence>
<accession>A0A3L8P0X7</accession>
<proteinExistence type="predicted"/>
<feature type="transmembrane region" description="Helical" evidence="8">
    <location>
        <begin position="157"/>
        <end position="175"/>
    </location>
</feature>
<dbReference type="Pfam" id="PF07690">
    <property type="entry name" value="MFS_1"/>
    <property type="match status" value="1"/>
</dbReference>
<feature type="transmembrane region" description="Helical" evidence="8">
    <location>
        <begin position="314"/>
        <end position="337"/>
    </location>
</feature>
<keyword evidence="2" id="KW-0813">Transport</keyword>
<keyword evidence="6 8" id="KW-0472">Membrane</keyword>
<keyword evidence="3" id="KW-1003">Cell membrane</keyword>
<evidence type="ECO:0000313" key="10">
    <source>
        <dbReference type="EMBL" id="RLV48453.1"/>
    </source>
</evidence>
<feature type="transmembrane region" description="Helical" evidence="8">
    <location>
        <begin position="262"/>
        <end position="279"/>
    </location>
</feature>
<evidence type="ECO:0000256" key="4">
    <source>
        <dbReference type="ARBA" id="ARBA00022692"/>
    </source>
</evidence>
<evidence type="ECO:0000313" key="11">
    <source>
        <dbReference type="Proteomes" id="UP000281708"/>
    </source>
</evidence>
<feature type="region of interest" description="Disordered" evidence="7">
    <location>
        <begin position="535"/>
        <end position="554"/>
    </location>
</feature>
<dbReference type="GO" id="GO:0022857">
    <property type="term" value="F:transmembrane transporter activity"/>
    <property type="evidence" value="ECO:0007669"/>
    <property type="project" value="InterPro"/>
</dbReference>